<evidence type="ECO:0000313" key="3">
    <source>
        <dbReference type="Proteomes" id="UP000579812"/>
    </source>
</evidence>
<dbReference type="Proteomes" id="UP000579812">
    <property type="component" value="Unassembled WGS sequence"/>
</dbReference>
<evidence type="ECO:0000313" key="2">
    <source>
        <dbReference type="EMBL" id="KAF4105326.1"/>
    </source>
</evidence>
<evidence type="ECO:0000256" key="1">
    <source>
        <dbReference type="SAM" id="MobiDB-lite"/>
    </source>
</evidence>
<dbReference type="AlphaFoldDB" id="A0A7J6CE08"/>
<proteinExistence type="predicted"/>
<feature type="region of interest" description="Disordered" evidence="1">
    <location>
        <begin position="36"/>
        <end position="98"/>
    </location>
</feature>
<sequence>MFNGVLTALERVSPTGRWRRSSVIGPDQEGLSCLEWGSSRSRRTGPAGRQPWLIRGQRVKRVRDVRQGELSQHPMGDRDSGHRTGKPRQAGGKDVRLG</sequence>
<keyword evidence="3" id="KW-1185">Reference proteome</keyword>
<protein>
    <submittedName>
        <fullName evidence="2">Uncharacterized protein</fullName>
    </submittedName>
</protein>
<accession>A0A7J6CE08</accession>
<gene>
    <name evidence="2" type="ORF">G5714_014657</name>
</gene>
<organism evidence="2 3">
    <name type="scientific">Onychostoma macrolepis</name>
    <dbReference type="NCBI Taxonomy" id="369639"/>
    <lineage>
        <taxon>Eukaryota</taxon>
        <taxon>Metazoa</taxon>
        <taxon>Chordata</taxon>
        <taxon>Craniata</taxon>
        <taxon>Vertebrata</taxon>
        <taxon>Euteleostomi</taxon>
        <taxon>Actinopterygii</taxon>
        <taxon>Neopterygii</taxon>
        <taxon>Teleostei</taxon>
        <taxon>Ostariophysi</taxon>
        <taxon>Cypriniformes</taxon>
        <taxon>Cyprinidae</taxon>
        <taxon>Acrossocheilinae</taxon>
        <taxon>Onychostoma</taxon>
    </lineage>
</organism>
<comment type="caution">
    <text evidence="2">The sequence shown here is derived from an EMBL/GenBank/DDBJ whole genome shotgun (WGS) entry which is preliminary data.</text>
</comment>
<dbReference type="EMBL" id="JAAMOB010000014">
    <property type="protein sequence ID" value="KAF4105326.1"/>
    <property type="molecule type" value="Genomic_DNA"/>
</dbReference>
<reference evidence="2 3" key="1">
    <citation type="submission" date="2020-04" db="EMBL/GenBank/DDBJ databases">
        <title>Chromosome-level genome assembly of a cyprinid fish Onychostoma macrolepis by integration of Nanopore Sequencing, Bionano and Hi-C technology.</title>
        <authorList>
            <person name="Wang D."/>
        </authorList>
    </citation>
    <scope>NUCLEOTIDE SEQUENCE [LARGE SCALE GENOMIC DNA]</scope>
    <source>
        <strain evidence="2">SWU-2019</strain>
        <tissue evidence="2">Muscle</tissue>
    </source>
</reference>
<name>A0A7J6CE08_9TELE</name>